<reference evidence="9 10" key="1">
    <citation type="submission" date="2016-10" db="EMBL/GenBank/DDBJ databases">
        <authorList>
            <person name="de Groot N.N."/>
        </authorList>
    </citation>
    <scope>NUCLEOTIDE SEQUENCE [LARGE SCALE GENOMIC DNA]</scope>
    <source>
        <strain evidence="9 10">CGMCC 1.10076</strain>
    </source>
</reference>
<dbReference type="PANTHER" id="PTHR30619:SF1">
    <property type="entry name" value="RECOMBINATION PROTEIN 2"/>
    <property type="match status" value="1"/>
</dbReference>
<feature type="transmembrane region" description="Helical" evidence="6">
    <location>
        <begin position="384"/>
        <end position="407"/>
    </location>
</feature>
<feature type="transmembrane region" description="Helical" evidence="6">
    <location>
        <begin position="356"/>
        <end position="372"/>
    </location>
</feature>
<dbReference type="OrthoDB" id="9761531at2"/>
<evidence type="ECO:0000256" key="5">
    <source>
        <dbReference type="ARBA" id="ARBA00023136"/>
    </source>
</evidence>
<dbReference type="InterPro" id="IPR052159">
    <property type="entry name" value="Competence_DNA_uptake"/>
</dbReference>
<dbReference type="Pfam" id="PF13567">
    <property type="entry name" value="DUF4131"/>
    <property type="match status" value="1"/>
</dbReference>
<dbReference type="STRING" id="1128970.SAMN04487935_3094"/>
<keyword evidence="10" id="KW-1185">Reference proteome</keyword>
<proteinExistence type="predicted"/>
<keyword evidence="5 6" id="KW-0472">Membrane</keyword>
<dbReference type="AlphaFoldDB" id="A0A1G9AXE6"/>
<feature type="transmembrane region" description="Helical" evidence="6">
    <location>
        <begin position="285"/>
        <end position="302"/>
    </location>
</feature>
<sequence length="671" mass="76584">MKVLHFPLSKITICFMAGILACYYLKPEFWLMLAISGTAFLLFVFCYFSSDKNIKRNFYFGLSTYLLSFAFGAATLQVHSGYFQQSNYIHQVKNSDSHLLEIVLREKLKSSVYKDRYIAIVKRVDRKKSSGKILINFDKGLSKSFVIGTNIKINGEVVRHKTPYNPNQFDYGQYLTDKSILAQMYGTSQNILVSKSIDKDAFYYSNALRNRILKNLKKSIAPKELNVIAALLLGQQQEISSDVLHDYQFAGAIHILSVSGLHVGFIMIFMTFLLNFLPKNRWTSIFKLTAVIGSLWGFAVLAGLSPSVIRSVTMFSFVAVGLHLKRKTNIFHTLLVSLLLILVFEPSFLFDVGFQLSYVALFFILWLQPIFSDFWQPENKIIKYFWDILTVSFAAQIGAFPLSVYYFHQFPGLFFATNLIIIPFLSVIMAVGVLVMILAVFNAVPDFLAKTLEYTIVILNKIINWVASFDTFVVQDIPFNKGMLVALYFFLVAFFLCFRKPDSRKITFASSALILFVVSYFATIKVSQNQKEWIVFNAKHSTLIVARTGKNITVFSNGKIQNNNILKSYAVANFAQVTNRRPIKNMAYFNNRKILIVDSLGQYPEKIAPDVLLLRQSPKINLARLLQHCKPKMIVADCSNYKSYVALWKKTCAQQKIPFHAIAEKGFYRLN</sequence>
<gene>
    <name evidence="9" type="ORF">SAMN04487935_3094</name>
</gene>
<organism evidence="9 10">
    <name type="scientific">Flavobacterium noncentrifugens</name>
    <dbReference type="NCBI Taxonomy" id="1128970"/>
    <lineage>
        <taxon>Bacteria</taxon>
        <taxon>Pseudomonadati</taxon>
        <taxon>Bacteroidota</taxon>
        <taxon>Flavobacteriia</taxon>
        <taxon>Flavobacteriales</taxon>
        <taxon>Flavobacteriaceae</taxon>
        <taxon>Flavobacterium</taxon>
    </lineage>
</organism>
<feature type="domain" description="ComEC/Rec2-related protein" evidence="7">
    <location>
        <begin position="231"/>
        <end position="498"/>
    </location>
</feature>
<name>A0A1G9AXE6_9FLAO</name>
<dbReference type="PANTHER" id="PTHR30619">
    <property type="entry name" value="DNA INTERNALIZATION/COMPETENCE PROTEIN COMEC/REC2"/>
    <property type="match status" value="1"/>
</dbReference>
<dbReference type="PROSITE" id="PS51257">
    <property type="entry name" value="PROKAR_LIPOPROTEIN"/>
    <property type="match status" value="1"/>
</dbReference>
<dbReference type="InterPro" id="IPR004477">
    <property type="entry name" value="ComEC_N"/>
</dbReference>
<accession>A0A1G9AXE6</accession>
<dbReference type="Proteomes" id="UP000199580">
    <property type="component" value="Unassembled WGS sequence"/>
</dbReference>
<protein>
    <submittedName>
        <fullName evidence="9">Competence protein ComEC</fullName>
    </submittedName>
</protein>
<feature type="transmembrane region" description="Helical" evidence="6">
    <location>
        <begin position="505"/>
        <end position="522"/>
    </location>
</feature>
<feature type="domain" description="DUF4131" evidence="8">
    <location>
        <begin position="28"/>
        <end position="189"/>
    </location>
</feature>
<dbReference type="NCBIfam" id="TIGR00360">
    <property type="entry name" value="ComEC_N-term"/>
    <property type="match status" value="1"/>
</dbReference>
<feature type="transmembrane region" description="Helical" evidence="6">
    <location>
        <begin position="31"/>
        <end position="50"/>
    </location>
</feature>
<evidence type="ECO:0000256" key="6">
    <source>
        <dbReference type="SAM" id="Phobius"/>
    </source>
</evidence>
<feature type="transmembrane region" description="Helical" evidence="6">
    <location>
        <begin position="57"/>
        <end position="76"/>
    </location>
</feature>
<feature type="transmembrane region" description="Helical" evidence="6">
    <location>
        <begin position="7"/>
        <end position="25"/>
    </location>
</feature>
<evidence type="ECO:0000259" key="7">
    <source>
        <dbReference type="Pfam" id="PF03772"/>
    </source>
</evidence>
<feature type="transmembrane region" description="Helical" evidence="6">
    <location>
        <begin position="479"/>
        <end position="498"/>
    </location>
</feature>
<dbReference type="GO" id="GO:0005886">
    <property type="term" value="C:plasma membrane"/>
    <property type="evidence" value="ECO:0007669"/>
    <property type="project" value="UniProtKB-SubCell"/>
</dbReference>
<feature type="transmembrane region" description="Helical" evidence="6">
    <location>
        <begin position="249"/>
        <end position="273"/>
    </location>
</feature>
<evidence type="ECO:0000256" key="4">
    <source>
        <dbReference type="ARBA" id="ARBA00022989"/>
    </source>
</evidence>
<evidence type="ECO:0000256" key="2">
    <source>
        <dbReference type="ARBA" id="ARBA00022475"/>
    </source>
</evidence>
<comment type="subcellular location">
    <subcellularLocation>
        <location evidence="1">Cell membrane</location>
        <topology evidence="1">Multi-pass membrane protein</topology>
    </subcellularLocation>
</comment>
<keyword evidence="2" id="KW-1003">Cell membrane</keyword>
<evidence type="ECO:0000256" key="3">
    <source>
        <dbReference type="ARBA" id="ARBA00022692"/>
    </source>
</evidence>
<keyword evidence="4 6" id="KW-1133">Transmembrane helix</keyword>
<feature type="transmembrane region" description="Helical" evidence="6">
    <location>
        <begin position="331"/>
        <end position="350"/>
    </location>
</feature>
<evidence type="ECO:0000256" key="1">
    <source>
        <dbReference type="ARBA" id="ARBA00004651"/>
    </source>
</evidence>
<dbReference type="InterPro" id="IPR025405">
    <property type="entry name" value="DUF4131"/>
</dbReference>
<dbReference type="EMBL" id="FNEZ01000005">
    <property type="protein sequence ID" value="SDK31999.1"/>
    <property type="molecule type" value="Genomic_DNA"/>
</dbReference>
<keyword evidence="3 6" id="KW-0812">Transmembrane</keyword>
<feature type="transmembrane region" description="Helical" evidence="6">
    <location>
        <begin position="413"/>
        <end position="440"/>
    </location>
</feature>
<evidence type="ECO:0000313" key="10">
    <source>
        <dbReference type="Proteomes" id="UP000199580"/>
    </source>
</evidence>
<evidence type="ECO:0000259" key="8">
    <source>
        <dbReference type="Pfam" id="PF13567"/>
    </source>
</evidence>
<evidence type="ECO:0000313" key="9">
    <source>
        <dbReference type="EMBL" id="SDK31999.1"/>
    </source>
</evidence>
<dbReference type="Pfam" id="PF03772">
    <property type="entry name" value="Competence"/>
    <property type="match status" value="1"/>
</dbReference>